<gene>
    <name evidence="2" type="ORF">R1flu_000164</name>
</gene>
<accession>A0ABD1Y0K1</accession>
<reference evidence="2 3" key="1">
    <citation type="submission" date="2024-09" db="EMBL/GenBank/DDBJ databases">
        <title>Chromosome-scale assembly of Riccia fluitans.</title>
        <authorList>
            <person name="Paukszto L."/>
            <person name="Sawicki J."/>
            <person name="Karawczyk K."/>
            <person name="Piernik-Szablinska J."/>
            <person name="Szczecinska M."/>
            <person name="Mazdziarz M."/>
        </authorList>
    </citation>
    <scope>NUCLEOTIDE SEQUENCE [LARGE SCALE GENOMIC DNA]</scope>
    <source>
        <strain evidence="2">Rf_01</strain>
        <tissue evidence="2">Aerial parts of the thallus</tissue>
    </source>
</reference>
<dbReference type="Proteomes" id="UP001605036">
    <property type="component" value="Unassembled WGS sequence"/>
</dbReference>
<evidence type="ECO:0000313" key="2">
    <source>
        <dbReference type="EMBL" id="KAL2619959.1"/>
    </source>
</evidence>
<keyword evidence="3" id="KW-1185">Reference proteome</keyword>
<feature type="compositionally biased region" description="Basic and acidic residues" evidence="1">
    <location>
        <begin position="322"/>
        <end position="338"/>
    </location>
</feature>
<comment type="caution">
    <text evidence="2">The sequence shown here is derived from an EMBL/GenBank/DDBJ whole genome shotgun (WGS) entry which is preliminary data.</text>
</comment>
<protein>
    <submittedName>
        <fullName evidence="2">Uncharacterized protein</fullName>
    </submittedName>
</protein>
<proteinExistence type="predicted"/>
<organism evidence="2 3">
    <name type="scientific">Riccia fluitans</name>
    <dbReference type="NCBI Taxonomy" id="41844"/>
    <lineage>
        <taxon>Eukaryota</taxon>
        <taxon>Viridiplantae</taxon>
        <taxon>Streptophyta</taxon>
        <taxon>Embryophyta</taxon>
        <taxon>Marchantiophyta</taxon>
        <taxon>Marchantiopsida</taxon>
        <taxon>Marchantiidae</taxon>
        <taxon>Marchantiales</taxon>
        <taxon>Ricciaceae</taxon>
        <taxon>Riccia</taxon>
    </lineage>
</organism>
<feature type="compositionally biased region" description="Basic residues" evidence="1">
    <location>
        <begin position="121"/>
        <end position="130"/>
    </location>
</feature>
<feature type="compositionally biased region" description="Basic residues" evidence="1">
    <location>
        <begin position="589"/>
        <end position="600"/>
    </location>
</feature>
<feature type="region of interest" description="Disordered" evidence="1">
    <location>
        <begin position="578"/>
        <end position="600"/>
    </location>
</feature>
<sequence>MENTLQPPDQVNLESVLELDVSITSNRSTRSCNCNWVEKSIIVMGAPVTVEQKEEWWKSFHQGKGSVIHKGPSQRGRSSMTFVTPSGEQFNSYGKAQAHVRAQRQQFPTRTIEDFQGQPLGKKRGRKCNRSKVQQHANRTPKLKHANAERKEFRDWFWKKKGEIFRSWKECVKHMGFDPDPSMTAWTRKRENDNDAVDPGVQIDLVSCLSTTNKEVPSGGQRQQQSDAAPTLDFGSLAAREGVVVINNPLDEEEPLQIHMSTLYSDVAGRFQKGDSSDSEETPGSAQSDPEQLEGFESENGRGFDFQGSEPGLLLSVSMGDKGLKHESGEEETHDHELQFANEKSFNPESFLSEQNNDNNTTDNSSPADHGEKNFDEEAPAGSGKTEVKKRRRLTVVSTRSDELEIEENDVSIINAEGGKRVGEVHSADDDEQPQVIAEAVNANVLTAAEPDDEFRMPSVVDASKEKAADYNTIPRKPRAKGIFRKKVNWDPSAGNNLKRALPFVDCNHLGPNSKTPVVEVSIISNVDDETLHRNLISLLYADYIKQQASRSTHLIKGNVIGMLYAEYIERSFVRIQKSGAPQPEPSTSRKRIRIPKGKE</sequence>
<feature type="region of interest" description="Disordered" evidence="1">
    <location>
        <begin position="270"/>
        <end position="397"/>
    </location>
</feature>
<name>A0ABD1Y0K1_9MARC</name>
<feature type="compositionally biased region" description="Polar residues" evidence="1">
    <location>
        <begin position="342"/>
        <end position="355"/>
    </location>
</feature>
<dbReference type="AlphaFoldDB" id="A0ABD1Y0K1"/>
<feature type="compositionally biased region" description="Low complexity" evidence="1">
    <location>
        <begin position="356"/>
        <end position="366"/>
    </location>
</feature>
<evidence type="ECO:0000313" key="3">
    <source>
        <dbReference type="Proteomes" id="UP001605036"/>
    </source>
</evidence>
<feature type="region of interest" description="Disordered" evidence="1">
    <location>
        <begin position="116"/>
        <end position="146"/>
    </location>
</feature>
<dbReference type="EMBL" id="JBHFFA010000006">
    <property type="protein sequence ID" value="KAL2619959.1"/>
    <property type="molecule type" value="Genomic_DNA"/>
</dbReference>
<evidence type="ECO:0000256" key="1">
    <source>
        <dbReference type="SAM" id="MobiDB-lite"/>
    </source>
</evidence>